<dbReference type="AlphaFoldDB" id="A0A0G0TSE7"/>
<organism evidence="3 4">
    <name type="scientific">Candidatus Curtissbacteria bacterium GW2011_GWA1_40_16</name>
    <dbReference type="NCBI Taxonomy" id="1618405"/>
    <lineage>
        <taxon>Bacteria</taxon>
        <taxon>Candidatus Curtissiibacteriota</taxon>
    </lineage>
</organism>
<dbReference type="GO" id="GO:0004803">
    <property type="term" value="F:transposase activity"/>
    <property type="evidence" value="ECO:0007669"/>
    <property type="project" value="InterPro"/>
</dbReference>
<dbReference type="EMBL" id="LBYI01000016">
    <property type="protein sequence ID" value="KKR49980.1"/>
    <property type="molecule type" value="Genomic_DNA"/>
</dbReference>
<evidence type="ECO:0000313" key="3">
    <source>
        <dbReference type="EMBL" id="KKR49980.1"/>
    </source>
</evidence>
<dbReference type="Pfam" id="PF02371">
    <property type="entry name" value="Transposase_20"/>
    <property type="match status" value="1"/>
</dbReference>
<feature type="domain" description="Transposase IS110-like N-terminal" evidence="1">
    <location>
        <begin position="4"/>
        <end position="118"/>
    </location>
</feature>
<dbReference type="PANTHER" id="PTHR33055">
    <property type="entry name" value="TRANSPOSASE FOR INSERTION SEQUENCE ELEMENT IS1111A"/>
    <property type="match status" value="1"/>
</dbReference>
<dbReference type="GO" id="GO:0006313">
    <property type="term" value="P:DNA transposition"/>
    <property type="evidence" value="ECO:0007669"/>
    <property type="project" value="InterPro"/>
</dbReference>
<dbReference type="InterPro" id="IPR047650">
    <property type="entry name" value="Transpos_IS110"/>
</dbReference>
<sequence>MITIGIDVSKKTMVGVAINRFSKIKEEFNFGNNKVEIDNWISCIINRYKNITVASEATAEYHRLLALSCLDKGIGYRLLNPIVTKQFTKATVRKRKTDKQDALIIAKLALTGVGNMVTSKSFDTTKSYTRTAAKLVHLEGTLRLVAKRFEELVPDDKGAFKSLTKCIKQLEKCTKFLRKRGISKTNKNDVKLLETIPGIGRIIAPVLLSEIGDINNFKTIKSLVAYAGIDPRVKQSGMGLKHNTHLTKRGSPYLRQSLFQAASIARIHNEELKNYYQKKRDEGKRYKEATIATSRKLLYRVYAVLKRKTGYVVR</sequence>
<evidence type="ECO:0000313" key="4">
    <source>
        <dbReference type="Proteomes" id="UP000034531"/>
    </source>
</evidence>
<name>A0A0G0TSE7_9BACT</name>
<accession>A0A0G0TSE7</accession>
<comment type="caution">
    <text evidence="3">The sequence shown here is derived from an EMBL/GenBank/DDBJ whole genome shotgun (WGS) entry which is preliminary data.</text>
</comment>
<evidence type="ECO:0000259" key="1">
    <source>
        <dbReference type="Pfam" id="PF01548"/>
    </source>
</evidence>
<dbReference type="Pfam" id="PF01548">
    <property type="entry name" value="DEDD_Tnp_IS110"/>
    <property type="match status" value="1"/>
</dbReference>
<dbReference type="GO" id="GO:0003677">
    <property type="term" value="F:DNA binding"/>
    <property type="evidence" value="ECO:0007669"/>
    <property type="project" value="InterPro"/>
</dbReference>
<protein>
    <submittedName>
        <fullName evidence="3">Transposase</fullName>
    </submittedName>
</protein>
<dbReference type="Proteomes" id="UP000034531">
    <property type="component" value="Unassembled WGS sequence"/>
</dbReference>
<dbReference type="InterPro" id="IPR003346">
    <property type="entry name" value="Transposase_20"/>
</dbReference>
<reference evidence="3 4" key="1">
    <citation type="journal article" date="2015" name="Nature">
        <title>rRNA introns, odd ribosomes, and small enigmatic genomes across a large radiation of phyla.</title>
        <authorList>
            <person name="Brown C.T."/>
            <person name="Hug L.A."/>
            <person name="Thomas B.C."/>
            <person name="Sharon I."/>
            <person name="Castelle C.J."/>
            <person name="Singh A."/>
            <person name="Wilkins M.J."/>
            <person name="Williams K.H."/>
            <person name="Banfield J.F."/>
        </authorList>
    </citation>
    <scope>NUCLEOTIDE SEQUENCE [LARGE SCALE GENOMIC DNA]</scope>
</reference>
<evidence type="ECO:0000259" key="2">
    <source>
        <dbReference type="Pfam" id="PF02371"/>
    </source>
</evidence>
<feature type="domain" description="Transposase IS116/IS110/IS902 C-terminal" evidence="2">
    <location>
        <begin position="191"/>
        <end position="277"/>
    </location>
</feature>
<dbReference type="InterPro" id="IPR002525">
    <property type="entry name" value="Transp_IS110-like_N"/>
</dbReference>
<proteinExistence type="predicted"/>
<gene>
    <name evidence="3" type="ORF">UT84_C0016G0009</name>
</gene>